<dbReference type="Proteomes" id="UP000318741">
    <property type="component" value="Chromosome"/>
</dbReference>
<accession>A0A517PBI7</accession>
<gene>
    <name evidence="1" type="ORF">CA12_28550</name>
</gene>
<proteinExistence type="predicted"/>
<dbReference type="AlphaFoldDB" id="A0A517PBI7"/>
<evidence type="ECO:0000313" key="1">
    <source>
        <dbReference type="EMBL" id="QDT16748.1"/>
    </source>
</evidence>
<dbReference type="KEGG" id="acaf:CA12_28550"/>
<protein>
    <submittedName>
        <fullName evidence="1">Uncharacterized protein</fullName>
    </submittedName>
</protein>
<dbReference type="EMBL" id="CP036265">
    <property type="protein sequence ID" value="QDT16748.1"/>
    <property type="molecule type" value="Genomic_DNA"/>
</dbReference>
<organism evidence="1 2">
    <name type="scientific">Alienimonas californiensis</name>
    <dbReference type="NCBI Taxonomy" id="2527989"/>
    <lineage>
        <taxon>Bacteria</taxon>
        <taxon>Pseudomonadati</taxon>
        <taxon>Planctomycetota</taxon>
        <taxon>Planctomycetia</taxon>
        <taxon>Planctomycetales</taxon>
        <taxon>Planctomycetaceae</taxon>
        <taxon>Alienimonas</taxon>
    </lineage>
</organism>
<evidence type="ECO:0000313" key="2">
    <source>
        <dbReference type="Proteomes" id="UP000318741"/>
    </source>
</evidence>
<reference evidence="1 2" key="1">
    <citation type="submission" date="2019-02" db="EMBL/GenBank/DDBJ databases">
        <title>Deep-cultivation of Planctomycetes and their phenomic and genomic characterization uncovers novel biology.</title>
        <authorList>
            <person name="Wiegand S."/>
            <person name="Jogler M."/>
            <person name="Boedeker C."/>
            <person name="Pinto D."/>
            <person name="Vollmers J."/>
            <person name="Rivas-Marin E."/>
            <person name="Kohn T."/>
            <person name="Peeters S.H."/>
            <person name="Heuer A."/>
            <person name="Rast P."/>
            <person name="Oberbeckmann S."/>
            <person name="Bunk B."/>
            <person name="Jeske O."/>
            <person name="Meyerdierks A."/>
            <person name="Storesund J.E."/>
            <person name="Kallscheuer N."/>
            <person name="Luecker S."/>
            <person name="Lage O.M."/>
            <person name="Pohl T."/>
            <person name="Merkel B.J."/>
            <person name="Hornburger P."/>
            <person name="Mueller R.-W."/>
            <person name="Bruemmer F."/>
            <person name="Labrenz M."/>
            <person name="Spormann A.M."/>
            <person name="Op den Camp H."/>
            <person name="Overmann J."/>
            <person name="Amann R."/>
            <person name="Jetten M.S.M."/>
            <person name="Mascher T."/>
            <person name="Medema M.H."/>
            <person name="Devos D.P."/>
            <person name="Kaster A.-K."/>
            <person name="Ovreas L."/>
            <person name="Rohde M."/>
            <person name="Galperin M.Y."/>
            <person name="Jogler C."/>
        </authorList>
    </citation>
    <scope>NUCLEOTIDE SEQUENCE [LARGE SCALE GENOMIC DNA]</scope>
    <source>
        <strain evidence="1 2">CA12</strain>
    </source>
</reference>
<name>A0A517PBI7_9PLAN</name>
<dbReference type="OrthoDB" id="9730956at2"/>
<sequence>MTRFVAVLAYTAGVLFGPFDEAHRIDAVHLGLIALAVGGAAVLVRPDLFPLKRLEVSGFKLELLERVRAEQIKQENVLHDLEMMLPLLPPQAEREHLLNLDRGRSAGYWGGGPLWAELRRLRSIGLLELIRLDRQVGQLRGDRDFDLAEFVRLTPLGHRWVRKFREIGEEGAAPRSGGGERADAAG</sequence>
<keyword evidence="2" id="KW-1185">Reference proteome</keyword>
<dbReference type="RefSeq" id="WP_145359685.1">
    <property type="nucleotide sequence ID" value="NZ_CP036265.1"/>
</dbReference>